<dbReference type="SMART" id="SM00214">
    <property type="entry name" value="VWC"/>
    <property type="match status" value="4"/>
</dbReference>
<dbReference type="EMBL" id="JAIZAY010000012">
    <property type="protein sequence ID" value="KAJ8032625.1"/>
    <property type="molecule type" value="Genomic_DNA"/>
</dbReference>
<dbReference type="Pfam" id="PF00093">
    <property type="entry name" value="VWC"/>
    <property type="match status" value="1"/>
</dbReference>
<feature type="domain" description="EGF-like" evidence="9">
    <location>
        <begin position="488"/>
        <end position="528"/>
    </location>
</feature>
<feature type="domain" description="EGF-like" evidence="9">
    <location>
        <begin position="529"/>
        <end position="559"/>
    </location>
</feature>
<dbReference type="SUPFAM" id="SSF49899">
    <property type="entry name" value="Concanavalin A-like lectins/glucanases"/>
    <property type="match status" value="1"/>
</dbReference>
<dbReference type="AlphaFoldDB" id="A0A9Q1H4X6"/>
<reference evidence="11" key="1">
    <citation type="submission" date="2021-10" db="EMBL/GenBank/DDBJ databases">
        <title>Tropical sea cucumber genome reveals ecological adaptation and Cuvierian tubules defense mechanism.</title>
        <authorList>
            <person name="Chen T."/>
        </authorList>
    </citation>
    <scope>NUCLEOTIDE SEQUENCE</scope>
    <source>
        <strain evidence="11">Nanhai2018</strain>
        <tissue evidence="11">Muscle</tissue>
    </source>
</reference>
<evidence type="ECO:0000313" key="11">
    <source>
        <dbReference type="EMBL" id="KAJ8032625.1"/>
    </source>
</evidence>
<dbReference type="GO" id="GO:0005509">
    <property type="term" value="F:calcium ion binding"/>
    <property type="evidence" value="ECO:0007669"/>
    <property type="project" value="InterPro"/>
</dbReference>
<evidence type="ECO:0000256" key="2">
    <source>
        <dbReference type="ARBA" id="ARBA00022729"/>
    </source>
</evidence>
<evidence type="ECO:0000256" key="6">
    <source>
        <dbReference type="ARBA" id="ARBA00023180"/>
    </source>
</evidence>
<evidence type="ECO:0000313" key="12">
    <source>
        <dbReference type="Proteomes" id="UP001152320"/>
    </source>
</evidence>
<keyword evidence="3" id="KW-0677">Repeat</keyword>
<dbReference type="SMART" id="SM00210">
    <property type="entry name" value="TSPN"/>
    <property type="match status" value="1"/>
</dbReference>
<feature type="domain" description="VWFC" evidence="10">
    <location>
        <begin position="699"/>
        <end position="757"/>
    </location>
</feature>
<evidence type="ECO:0000259" key="10">
    <source>
        <dbReference type="PROSITE" id="PS50184"/>
    </source>
</evidence>
<dbReference type="PROSITE" id="PS50184">
    <property type="entry name" value="VWFC_2"/>
    <property type="match status" value="2"/>
</dbReference>
<keyword evidence="6" id="KW-0325">Glycoprotein</keyword>
<evidence type="ECO:0000256" key="1">
    <source>
        <dbReference type="ARBA" id="ARBA00022536"/>
    </source>
</evidence>
<dbReference type="Gene3D" id="2.60.120.200">
    <property type="match status" value="1"/>
</dbReference>
<sequence length="820" mass="89834">MNLHCGFRIGLVALLTHLVLGTSNYGIDPATEIDLTKALSLDIDNLEGVSQVPGFHNNAPAFMFDGTSRMVRMDDSYMMKLMNMLSTTNEFTMMVTFLQDKKNSGSVICISKDHNRYMDLFVSTRNGNIKFYYTHDGEVRFESFEVDLTPNEWHQVAISVSGQEVTLHVDCEETISVRIPEPDLTFSKRDLEIWLGQRGPEKALYKGYLQDARIIAGSHAYVAQCPTATRDCPTCAEYMGMTNLVSQMEKKLTAMEHKLTQALNRLADLETCECVKDCEHNGEIRTAGEEWTEGCTSCSCKGGQAVCTPVHCEPVYCNNPYYEPGQCCPSCLRNCSGTGGTVFHHGDYFYQKSRGVYCTKYQCKDGTKSLVSQDRVSSICATPSCPSSQRFSIPGSCCEFCNGHNFCSSENLCEAPKICLSHSTFHECVCPGGYMEEGLTCVDIDECSPTSSSDMHCQSGTVCVNILGSYHCDCLPGHQRLSDVHVTVIDECSQGGHNCSSDATCVDSVEGYHCICNEGFTGNGETCIPECSPPCQNGGQCQLSGECLCPRGYKGRQCQNDVDECERGIDDCTGNSHCVNLVGSHHCECNPGYSRTGPITDNGESCQDIDECAEGHTCHKSRLCNNLDGSYECRCSPGGNCDPHCWITKKKSKKHGAEWDEQCNVCTCESGVTSCAPKACDCSATNVDLACCPQCEVSDMCMHQSSGVVYQNRETWTIDCQSCQCMDGVVSCSPLECPAPNCPDTYTPIGECCPHCQLHRQCTEVISSPQNLAGNTKCVSKGVSYANNERWLLEEDFCTECVCQGGSICCNYNSLCSAEI</sequence>
<dbReference type="InterPro" id="IPR048287">
    <property type="entry name" value="TSPN-like_N"/>
</dbReference>
<dbReference type="Gene3D" id="6.20.200.20">
    <property type="match status" value="2"/>
</dbReference>
<feature type="domain" description="EGF-like" evidence="9">
    <location>
        <begin position="608"/>
        <end position="642"/>
    </location>
</feature>
<evidence type="ECO:0000256" key="3">
    <source>
        <dbReference type="ARBA" id="ARBA00022737"/>
    </source>
</evidence>
<dbReference type="Pfam" id="PF13385">
    <property type="entry name" value="Laminin_G_3"/>
    <property type="match status" value="1"/>
</dbReference>
<dbReference type="Pfam" id="PF23334">
    <property type="entry name" value="VWC2L_2nd"/>
    <property type="match status" value="1"/>
</dbReference>
<comment type="caution">
    <text evidence="11">The sequence shown here is derived from an EMBL/GenBank/DDBJ whole genome shotgun (WGS) entry which is preliminary data.</text>
</comment>
<dbReference type="PROSITE" id="PS00022">
    <property type="entry name" value="EGF_1"/>
    <property type="match status" value="1"/>
</dbReference>
<evidence type="ECO:0000256" key="4">
    <source>
        <dbReference type="ARBA" id="ARBA00022837"/>
    </source>
</evidence>
<dbReference type="CDD" id="cd00110">
    <property type="entry name" value="LamG"/>
    <property type="match status" value="1"/>
</dbReference>
<keyword evidence="5 7" id="KW-1015">Disulfide bond</keyword>
<dbReference type="SUPFAM" id="SSF57196">
    <property type="entry name" value="EGF/Laminin"/>
    <property type="match status" value="2"/>
</dbReference>
<evidence type="ECO:0000259" key="9">
    <source>
        <dbReference type="PROSITE" id="PS50026"/>
    </source>
</evidence>
<dbReference type="InterPro" id="IPR024731">
    <property type="entry name" value="NELL2-like_EGF"/>
</dbReference>
<feature type="domain" description="EGF-like" evidence="9">
    <location>
        <begin position="443"/>
        <end position="483"/>
    </location>
</feature>
<dbReference type="Gene3D" id="2.10.25.10">
    <property type="entry name" value="Laminin"/>
    <property type="match status" value="5"/>
</dbReference>
<gene>
    <name evidence="11" type="ORF">HOLleu_26195</name>
</gene>
<organism evidence="11 12">
    <name type="scientific">Holothuria leucospilota</name>
    <name type="common">Black long sea cucumber</name>
    <name type="synonym">Mertensiothuria leucospilota</name>
    <dbReference type="NCBI Taxonomy" id="206669"/>
    <lineage>
        <taxon>Eukaryota</taxon>
        <taxon>Metazoa</taxon>
        <taxon>Echinodermata</taxon>
        <taxon>Eleutherozoa</taxon>
        <taxon>Echinozoa</taxon>
        <taxon>Holothuroidea</taxon>
        <taxon>Aspidochirotacea</taxon>
        <taxon>Aspidochirotida</taxon>
        <taxon>Holothuriidae</taxon>
        <taxon>Holothuria</taxon>
    </lineage>
</organism>
<feature type="domain" description="EGF-like" evidence="9">
    <location>
        <begin position="561"/>
        <end position="599"/>
    </location>
</feature>
<dbReference type="InterPro" id="IPR001881">
    <property type="entry name" value="EGF-like_Ca-bd_dom"/>
</dbReference>
<dbReference type="Proteomes" id="UP001152320">
    <property type="component" value="Chromosome 12"/>
</dbReference>
<dbReference type="SMART" id="SM00181">
    <property type="entry name" value="EGF"/>
    <property type="match status" value="6"/>
</dbReference>
<keyword evidence="12" id="KW-1185">Reference proteome</keyword>
<feature type="disulfide bond" evidence="7">
    <location>
        <begin position="549"/>
        <end position="558"/>
    </location>
</feature>
<dbReference type="InterPro" id="IPR000742">
    <property type="entry name" value="EGF"/>
</dbReference>
<comment type="caution">
    <text evidence="7">Lacks conserved residue(s) required for the propagation of feature annotation.</text>
</comment>
<evidence type="ECO:0000256" key="7">
    <source>
        <dbReference type="PROSITE-ProRule" id="PRU00076"/>
    </source>
</evidence>
<keyword evidence="11" id="KW-0418">Kinase</keyword>
<dbReference type="CDD" id="cd00054">
    <property type="entry name" value="EGF_CA"/>
    <property type="match status" value="4"/>
</dbReference>
<dbReference type="Pfam" id="PF07645">
    <property type="entry name" value="EGF_CA"/>
    <property type="match status" value="3"/>
</dbReference>
<dbReference type="Pfam" id="PF12947">
    <property type="entry name" value="EGF_3"/>
    <property type="match status" value="1"/>
</dbReference>
<feature type="chain" id="PRO_5040130613" evidence="8">
    <location>
        <begin position="22"/>
        <end position="820"/>
    </location>
</feature>
<accession>A0A9Q1H4X6</accession>
<dbReference type="Gene3D" id="2.10.70.10">
    <property type="entry name" value="Complement Module, domain 1"/>
    <property type="match status" value="1"/>
</dbReference>
<dbReference type="GO" id="GO:0005615">
    <property type="term" value="C:extracellular space"/>
    <property type="evidence" value="ECO:0007669"/>
    <property type="project" value="TreeGrafter"/>
</dbReference>
<dbReference type="PROSITE" id="PS50026">
    <property type="entry name" value="EGF_3"/>
    <property type="match status" value="5"/>
</dbReference>
<dbReference type="InterPro" id="IPR013320">
    <property type="entry name" value="ConA-like_dom_sf"/>
</dbReference>
<dbReference type="PROSITE" id="PS01208">
    <property type="entry name" value="VWFC_1"/>
    <property type="match status" value="2"/>
</dbReference>
<dbReference type="PROSITE" id="PS00010">
    <property type="entry name" value="ASX_HYDROXYL"/>
    <property type="match status" value="3"/>
</dbReference>
<dbReference type="PANTHER" id="PTHR24042:SF5">
    <property type="entry name" value="EGF-LIKE CALCIUM-BINDING DOMAIN-CONTAINING PROTEIN"/>
    <property type="match status" value="1"/>
</dbReference>
<keyword evidence="2 8" id="KW-0732">Signal</keyword>
<dbReference type="FunFam" id="2.10.25.10:FF:000005">
    <property type="entry name" value="Fibrillin 2"/>
    <property type="match status" value="1"/>
</dbReference>
<dbReference type="OrthoDB" id="6516201at2759"/>
<dbReference type="InterPro" id="IPR051586">
    <property type="entry name" value="PKC-binding_NELL"/>
</dbReference>
<dbReference type="InterPro" id="IPR001007">
    <property type="entry name" value="VWF_dom"/>
</dbReference>
<protein>
    <submittedName>
        <fullName evidence="11">Protein kinase C-binding protein NELL2</fullName>
    </submittedName>
</protein>
<dbReference type="SUPFAM" id="SSF57603">
    <property type="entry name" value="FnI-like domain"/>
    <property type="match status" value="2"/>
</dbReference>
<name>A0A9Q1H4X6_HOLLE</name>
<feature type="domain" description="VWFC" evidence="10">
    <location>
        <begin position="276"/>
        <end position="332"/>
    </location>
</feature>
<feature type="signal peptide" evidence="8">
    <location>
        <begin position="1"/>
        <end position="21"/>
    </location>
</feature>
<evidence type="ECO:0000256" key="8">
    <source>
        <dbReference type="SAM" id="SignalP"/>
    </source>
</evidence>
<dbReference type="SMART" id="SM00179">
    <property type="entry name" value="EGF_CA"/>
    <property type="match status" value="4"/>
</dbReference>
<dbReference type="PROSITE" id="PS01187">
    <property type="entry name" value="EGF_CA"/>
    <property type="match status" value="2"/>
</dbReference>
<dbReference type="SUPFAM" id="SSF57184">
    <property type="entry name" value="Growth factor receptor domain"/>
    <property type="match status" value="1"/>
</dbReference>
<dbReference type="InterPro" id="IPR000152">
    <property type="entry name" value="EGF-type_Asp/Asn_hydroxyl_site"/>
</dbReference>
<keyword evidence="1 7" id="KW-0245">EGF-like domain</keyword>
<dbReference type="InterPro" id="IPR018097">
    <property type="entry name" value="EGF_Ca-bd_CS"/>
</dbReference>
<dbReference type="PROSITE" id="PS01186">
    <property type="entry name" value="EGF_2"/>
    <property type="match status" value="3"/>
</dbReference>
<dbReference type="InterPro" id="IPR049883">
    <property type="entry name" value="NOTCH1_EGF-like"/>
</dbReference>
<proteinExistence type="predicted"/>
<dbReference type="PANTHER" id="PTHR24042">
    <property type="entry name" value="NEL HOMOLOG"/>
    <property type="match status" value="1"/>
</dbReference>
<dbReference type="GO" id="GO:0008201">
    <property type="term" value="F:heparin binding"/>
    <property type="evidence" value="ECO:0007669"/>
    <property type="project" value="TreeGrafter"/>
</dbReference>
<keyword evidence="4" id="KW-0106">Calcium</keyword>
<dbReference type="InterPro" id="IPR009030">
    <property type="entry name" value="Growth_fac_rcpt_cys_sf"/>
</dbReference>
<dbReference type="FunFam" id="2.10.25.10:FF:000038">
    <property type="entry name" value="Fibrillin 2"/>
    <property type="match status" value="2"/>
</dbReference>
<keyword evidence="11" id="KW-0808">Transferase</keyword>
<dbReference type="GO" id="GO:0016301">
    <property type="term" value="F:kinase activity"/>
    <property type="evidence" value="ECO:0007669"/>
    <property type="project" value="UniProtKB-KW"/>
</dbReference>
<evidence type="ECO:0000256" key="5">
    <source>
        <dbReference type="ARBA" id="ARBA00023157"/>
    </source>
</evidence>
<feature type="disulfide bond" evidence="7">
    <location>
        <begin position="531"/>
        <end position="541"/>
    </location>
</feature>
<dbReference type="InterPro" id="IPR001791">
    <property type="entry name" value="Laminin_G"/>
</dbReference>